<keyword evidence="8 9" id="KW-0472">Membrane</keyword>
<evidence type="ECO:0000256" key="1">
    <source>
        <dbReference type="ARBA" id="ARBA00004651"/>
    </source>
</evidence>
<feature type="transmembrane region" description="Helical" evidence="9">
    <location>
        <begin position="25"/>
        <end position="47"/>
    </location>
</feature>
<dbReference type="SUPFAM" id="SSF161098">
    <property type="entry name" value="MetI-like"/>
    <property type="match status" value="1"/>
</dbReference>
<feature type="transmembrane region" description="Helical" evidence="9">
    <location>
        <begin position="85"/>
        <end position="106"/>
    </location>
</feature>
<evidence type="ECO:0000256" key="3">
    <source>
        <dbReference type="ARBA" id="ARBA00022448"/>
    </source>
</evidence>
<evidence type="ECO:0000256" key="4">
    <source>
        <dbReference type="ARBA" id="ARBA00022475"/>
    </source>
</evidence>
<accession>A0A6J7D7M9</accession>
<comment type="similarity">
    <text evidence="2">Belongs to the binding-protein-dependent transport system permease family. CysTW subfamily.</text>
</comment>
<keyword evidence="7 9" id="KW-1133">Transmembrane helix</keyword>
<dbReference type="EMBL" id="CAFBLT010000001">
    <property type="protein sequence ID" value="CAB4865004.1"/>
    <property type="molecule type" value="Genomic_DNA"/>
</dbReference>
<dbReference type="GO" id="GO:0005886">
    <property type="term" value="C:plasma membrane"/>
    <property type="evidence" value="ECO:0007669"/>
    <property type="project" value="UniProtKB-SubCell"/>
</dbReference>
<dbReference type="CDD" id="cd06261">
    <property type="entry name" value="TM_PBP2"/>
    <property type="match status" value="1"/>
</dbReference>
<dbReference type="GO" id="GO:0006817">
    <property type="term" value="P:phosphate ion transport"/>
    <property type="evidence" value="ECO:0007669"/>
    <property type="project" value="UniProtKB-KW"/>
</dbReference>
<evidence type="ECO:0000313" key="11">
    <source>
        <dbReference type="EMBL" id="CAB4865004.1"/>
    </source>
</evidence>
<comment type="subcellular location">
    <subcellularLocation>
        <location evidence="1">Cell membrane</location>
        <topology evidence="1">Multi-pass membrane protein</topology>
    </subcellularLocation>
</comment>
<evidence type="ECO:0000259" key="10">
    <source>
        <dbReference type="PROSITE" id="PS50928"/>
    </source>
</evidence>
<evidence type="ECO:0000256" key="8">
    <source>
        <dbReference type="ARBA" id="ARBA00023136"/>
    </source>
</evidence>
<keyword evidence="6 9" id="KW-0812">Transmembrane</keyword>
<feature type="domain" description="ABC transmembrane type-1" evidence="10">
    <location>
        <begin position="81"/>
        <end position="313"/>
    </location>
</feature>
<dbReference type="EMBL" id="CAFBPM010000005">
    <property type="protein sequence ID" value="CAB5016867.1"/>
    <property type="molecule type" value="Genomic_DNA"/>
</dbReference>
<dbReference type="InterPro" id="IPR011864">
    <property type="entry name" value="Phosphate_PstC"/>
</dbReference>
<keyword evidence="3" id="KW-0813">Transport</keyword>
<feature type="transmembrane region" description="Helical" evidence="9">
    <location>
        <begin position="294"/>
        <end position="313"/>
    </location>
</feature>
<evidence type="ECO:0000256" key="5">
    <source>
        <dbReference type="ARBA" id="ARBA00022592"/>
    </source>
</evidence>
<dbReference type="PANTHER" id="PTHR30425">
    <property type="entry name" value="PHOSPHATE TRANSPORT SYSTEM PERMEASE PROTEIN PST"/>
    <property type="match status" value="1"/>
</dbReference>
<name>A0A6J7D7M9_9ZZZZ</name>
<organism evidence="11">
    <name type="scientific">freshwater metagenome</name>
    <dbReference type="NCBI Taxonomy" id="449393"/>
    <lineage>
        <taxon>unclassified sequences</taxon>
        <taxon>metagenomes</taxon>
        <taxon>ecological metagenomes</taxon>
    </lineage>
</organism>
<keyword evidence="4" id="KW-1003">Cell membrane</keyword>
<dbReference type="GO" id="GO:0005315">
    <property type="term" value="F:phosphate transmembrane transporter activity"/>
    <property type="evidence" value="ECO:0007669"/>
    <property type="project" value="InterPro"/>
</dbReference>
<evidence type="ECO:0000256" key="9">
    <source>
        <dbReference type="SAM" id="Phobius"/>
    </source>
</evidence>
<dbReference type="AlphaFoldDB" id="A0A6J7D7M9"/>
<proteinExistence type="inferred from homology"/>
<dbReference type="InterPro" id="IPR051124">
    <property type="entry name" value="Phosphate_Transport_Permease"/>
</dbReference>
<dbReference type="Gene3D" id="1.10.3720.10">
    <property type="entry name" value="MetI-like"/>
    <property type="match status" value="1"/>
</dbReference>
<gene>
    <name evidence="11" type="ORF">UFOPK3427_00433</name>
    <name evidence="12" type="ORF">UFOPK4112_00664</name>
</gene>
<dbReference type="InterPro" id="IPR035906">
    <property type="entry name" value="MetI-like_sf"/>
</dbReference>
<dbReference type="PROSITE" id="PS50928">
    <property type="entry name" value="ABC_TM1"/>
    <property type="match status" value="1"/>
</dbReference>
<evidence type="ECO:0000256" key="6">
    <source>
        <dbReference type="ARBA" id="ARBA00022692"/>
    </source>
</evidence>
<dbReference type="InterPro" id="IPR000515">
    <property type="entry name" value="MetI-like"/>
</dbReference>
<sequence length="325" mass="34406">MTSELAPSPLKLANKRSNEDRLFRGVTRGAGLATFVILALIGVFLFIEALPAFRSQGWRFLTNTGWQTTGAHPQFGVLSALSGSIIIAVIGLIIAIPVSISCALFINEYAPDTLLRFIPFKNFLTAAVDLMAAVPSIIYGMWGFFILQPHMVGLEKWLSTFFGSLGIFQNTSGAYTSSFFIAGTIVGIMCMPIITSLCREVFSLTPSGEREGAMSLGASRARVIRDVVFPFSKGGMIGSIMLGLGRALGEAIAVAIIIALAFPLNFHVVQAGGNSIAALIALQWGAGGNLGTSALLAAGLVLFILTLIINMIASRIVNASKMAGR</sequence>
<feature type="transmembrane region" description="Helical" evidence="9">
    <location>
        <begin position="127"/>
        <end position="147"/>
    </location>
</feature>
<evidence type="ECO:0000256" key="7">
    <source>
        <dbReference type="ARBA" id="ARBA00022989"/>
    </source>
</evidence>
<evidence type="ECO:0000313" key="12">
    <source>
        <dbReference type="EMBL" id="CAB5016867.1"/>
    </source>
</evidence>
<reference evidence="11" key="1">
    <citation type="submission" date="2020-05" db="EMBL/GenBank/DDBJ databases">
        <authorList>
            <person name="Chiriac C."/>
            <person name="Salcher M."/>
            <person name="Ghai R."/>
            <person name="Kavagutti S V."/>
        </authorList>
    </citation>
    <scope>NUCLEOTIDE SEQUENCE</scope>
</reference>
<protein>
    <submittedName>
        <fullName evidence="11">Unannotated protein</fullName>
    </submittedName>
</protein>
<feature type="transmembrane region" description="Helical" evidence="9">
    <location>
        <begin position="174"/>
        <end position="194"/>
    </location>
</feature>
<evidence type="ECO:0000256" key="2">
    <source>
        <dbReference type="ARBA" id="ARBA00007069"/>
    </source>
</evidence>
<keyword evidence="5" id="KW-0592">Phosphate transport</keyword>
<dbReference type="Pfam" id="PF00528">
    <property type="entry name" value="BPD_transp_1"/>
    <property type="match status" value="1"/>
</dbReference>
<dbReference type="PANTHER" id="PTHR30425:SF1">
    <property type="entry name" value="PHOSPHATE TRANSPORT SYSTEM PERMEASE PROTEIN PSTC"/>
    <property type="match status" value="1"/>
</dbReference>
<dbReference type="NCBIfam" id="TIGR02138">
    <property type="entry name" value="phosphate_pstC"/>
    <property type="match status" value="1"/>
</dbReference>
<feature type="transmembrane region" description="Helical" evidence="9">
    <location>
        <begin position="240"/>
        <end position="262"/>
    </location>
</feature>